<dbReference type="SUPFAM" id="SSF160935">
    <property type="entry name" value="VPA0735-like"/>
    <property type="match status" value="1"/>
</dbReference>
<dbReference type="Gene3D" id="2.60.120.600">
    <property type="entry name" value="Domain of unknown function DUF1214, C-terminal domain"/>
    <property type="match status" value="1"/>
</dbReference>
<dbReference type="InterPro" id="IPR037050">
    <property type="entry name" value="DUF1254_sf"/>
</dbReference>
<dbReference type="Gene3D" id="2.60.40.1610">
    <property type="entry name" value="Domain of unknown function DUF1254"/>
    <property type="match status" value="1"/>
</dbReference>
<gene>
    <name evidence="3" type="ORF">AB5J52_38905</name>
</gene>
<dbReference type="InterPro" id="IPR037049">
    <property type="entry name" value="DUF1214_C_sf"/>
</dbReference>
<proteinExistence type="predicted"/>
<protein>
    <submittedName>
        <fullName evidence="3">DUF1254 domain-containing protein</fullName>
    </submittedName>
</protein>
<feature type="domain" description="DUF1214" evidence="1">
    <location>
        <begin position="379"/>
        <end position="488"/>
    </location>
</feature>
<dbReference type="EMBL" id="CP163441">
    <property type="protein sequence ID" value="XDQ47768.1"/>
    <property type="molecule type" value="Genomic_DNA"/>
</dbReference>
<name>A0AB39R2D2_9ACTN</name>
<dbReference type="InterPro" id="IPR010621">
    <property type="entry name" value="DUF1214"/>
</dbReference>
<dbReference type="Pfam" id="PF06863">
    <property type="entry name" value="DUF1254"/>
    <property type="match status" value="1"/>
</dbReference>
<evidence type="ECO:0000259" key="2">
    <source>
        <dbReference type="Pfam" id="PF06863"/>
    </source>
</evidence>
<organism evidence="3">
    <name type="scientific">Streptomyces sp. R39</name>
    <dbReference type="NCBI Taxonomy" id="3238631"/>
    <lineage>
        <taxon>Bacteria</taxon>
        <taxon>Bacillati</taxon>
        <taxon>Actinomycetota</taxon>
        <taxon>Actinomycetes</taxon>
        <taxon>Kitasatosporales</taxon>
        <taxon>Streptomycetaceae</taxon>
        <taxon>Streptomyces</taxon>
    </lineage>
</organism>
<dbReference type="RefSeq" id="WP_369226647.1">
    <property type="nucleotide sequence ID" value="NZ_CP163441.1"/>
</dbReference>
<dbReference type="PANTHER" id="PTHR36509">
    <property type="entry name" value="BLL3101 PROTEIN"/>
    <property type="match status" value="1"/>
</dbReference>
<dbReference type="AlphaFoldDB" id="A0AB39R2D2"/>
<reference evidence="3" key="1">
    <citation type="submission" date="2024-07" db="EMBL/GenBank/DDBJ databases">
        <authorList>
            <person name="Yu S.T."/>
        </authorList>
    </citation>
    <scope>NUCLEOTIDE SEQUENCE</scope>
    <source>
        <strain evidence="3">R39</strain>
    </source>
</reference>
<dbReference type="Pfam" id="PF06742">
    <property type="entry name" value="DUF1214"/>
    <property type="match status" value="1"/>
</dbReference>
<sequence length="505" mass="55940">MTQTSQNNPAWRRIPEDVADAAVTVARAAGRAVLHPKSTVERARHLPDIVPMLGQAVKPLLTGRVDDWRGEYAYTLGQQAFVYGFPYIYNATLRHDWVTQPRNPSTVPYAPVNHFWHAERLLDATYRDGGCPNNDTLYSAAWVNLGGEPVVLSHPDMGDRYFTFELVGITSDNFDYVGQRTTGSGAGSFALVGPEWQGELPAEVRRLKKAPSPWVLILGRTLVSGPDDVPRVRELQRQYRLTPLSLFGRPDATVPESRAVLTPVLAEEDPLGPWKTLNAMLAENPPPSHHHVLLQQFAQIGVGPGLDVEAQPDAVKRSLIRAAAVGVPLLRQQILSGDWAHLVNGWRYPPPQMGRFGDDFLKRAADQSLIGVAANDPAEAVYLFNFDDAEGNKLAPEGRYELRFPAGALPPVDAFWSLTAYGEDMNLIPNPADRYSVGDRSTGLRWDEDGGLTIHLQSEAPDQEREANWLPTAKKGAWFVALRMYRPRPEVIDATWECPALTRVA</sequence>
<dbReference type="InterPro" id="IPR010679">
    <property type="entry name" value="DUF1254"/>
</dbReference>
<evidence type="ECO:0000313" key="3">
    <source>
        <dbReference type="EMBL" id="XDQ47768.1"/>
    </source>
</evidence>
<dbReference type="PANTHER" id="PTHR36509:SF2">
    <property type="entry name" value="BLL3101 PROTEIN"/>
    <property type="match status" value="1"/>
</dbReference>
<accession>A0AB39R2D2</accession>
<evidence type="ECO:0000259" key="1">
    <source>
        <dbReference type="Pfam" id="PF06742"/>
    </source>
</evidence>
<feature type="domain" description="DUF1254" evidence="2">
    <location>
        <begin position="112"/>
        <end position="243"/>
    </location>
</feature>